<feature type="domain" description="RING-type" evidence="9">
    <location>
        <begin position="15"/>
        <end position="55"/>
    </location>
</feature>
<dbReference type="Gene3D" id="2.60.120.920">
    <property type="match status" value="1"/>
</dbReference>
<evidence type="ECO:0000256" key="1">
    <source>
        <dbReference type="ARBA" id="ARBA00004496"/>
    </source>
</evidence>
<proteinExistence type="inferred from homology"/>
<dbReference type="OMA" id="ESMCRRE"/>
<dbReference type="GO" id="GO:0008270">
    <property type="term" value="F:zinc ion binding"/>
    <property type="evidence" value="ECO:0007669"/>
    <property type="project" value="UniProtKB-KW"/>
</dbReference>
<dbReference type="SUPFAM" id="SSF57850">
    <property type="entry name" value="RING/U-box"/>
    <property type="match status" value="1"/>
</dbReference>
<evidence type="ECO:0000256" key="7">
    <source>
        <dbReference type="PROSITE-ProRule" id="PRU00024"/>
    </source>
</evidence>
<dbReference type="InterPro" id="IPR001841">
    <property type="entry name" value="Znf_RING"/>
</dbReference>
<keyword evidence="3" id="KW-0963">Cytoplasm</keyword>
<dbReference type="PROSITE" id="PS50089">
    <property type="entry name" value="ZF_RING_2"/>
    <property type="match status" value="1"/>
</dbReference>
<dbReference type="InterPro" id="IPR001870">
    <property type="entry name" value="B30.2/SPRY"/>
</dbReference>
<reference evidence="12" key="3">
    <citation type="submission" date="2025-09" db="UniProtKB">
        <authorList>
            <consortium name="Ensembl"/>
        </authorList>
    </citation>
    <scope>IDENTIFICATION</scope>
</reference>
<dbReference type="GO" id="GO:0005737">
    <property type="term" value="C:cytoplasm"/>
    <property type="evidence" value="ECO:0007669"/>
    <property type="project" value="UniProtKB-SubCell"/>
</dbReference>
<dbReference type="PANTHER" id="PTHR24103">
    <property type="entry name" value="E3 UBIQUITIN-PROTEIN LIGASE TRIM"/>
    <property type="match status" value="1"/>
</dbReference>
<dbReference type="PROSITE" id="PS50119">
    <property type="entry name" value="ZF_BBOX"/>
    <property type="match status" value="1"/>
</dbReference>
<evidence type="ECO:0000256" key="2">
    <source>
        <dbReference type="ARBA" id="ARBA00008518"/>
    </source>
</evidence>
<evidence type="ECO:0000256" key="3">
    <source>
        <dbReference type="ARBA" id="ARBA00022490"/>
    </source>
</evidence>
<dbReference type="InParanoid" id="A0A672GBF2"/>
<dbReference type="Ensembl" id="ENSSFAT00005016809.1">
    <property type="protein sequence ID" value="ENSSFAP00005016166.1"/>
    <property type="gene ID" value="ENSSFAG00005008597.1"/>
</dbReference>
<dbReference type="Gene3D" id="3.30.160.60">
    <property type="entry name" value="Classic Zinc Finger"/>
    <property type="match status" value="1"/>
</dbReference>
<dbReference type="SUPFAM" id="SSF57845">
    <property type="entry name" value="B-box zinc-binding domain"/>
    <property type="match status" value="1"/>
</dbReference>
<dbReference type="Proteomes" id="UP000472267">
    <property type="component" value="Chromosome 8"/>
</dbReference>
<evidence type="ECO:0000313" key="13">
    <source>
        <dbReference type="Proteomes" id="UP000472267"/>
    </source>
</evidence>
<feature type="domain" description="B30.2/SPRY" evidence="11">
    <location>
        <begin position="274"/>
        <end position="463"/>
    </location>
</feature>
<evidence type="ECO:0000256" key="8">
    <source>
        <dbReference type="SAM" id="Coils"/>
    </source>
</evidence>
<dbReference type="AlphaFoldDB" id="A0A672GBF2"/>
<keyword evidence="6" id="KW-0862">Zinc</keyword>
<dbReference type="PRINTS" id="PR01407">
    <property type="entry name" value="BUTYPHLNCDUF"/>
</dbReference>
<evidence type="ECO:0000256" key="5">
    <source>
        <dbReference type="ARBA" id="ARBA00022771"/>
    </source>
</evidence>
<dbReference type="Pfam" id="PF00097">
    <property type="entry name" value="zf-C3HC4"/>
    <property type="match status" value="1"/>
</dbReference>
<dbReference type="SUPFAM" id="SSF49899">
    <property type="entry name" value="Concanavalin A-like lectins/glucanases"/>
    <property type="match status" value="1"/>
</dbReference>
<dbReference type="InterPro" id="IPR006574">
    <property type="entry name" value="PRY"/>
</dbReference>
<dbReference type="InterPro" id="IPR000315">
    <property type="entry name" value="Znf_B-box"/>
</dbReference>
<dbReference type="InterPro" id="IPR013083">
    <property type="entry name" value="Znf_RING/FYVE/PHD"/>
</dbReference>
<evidence type="ECO:0000259" key="10">
    <source>
        <dbReference type="PROSITE" id="PS50119"/>
    </source>
</evidence>
<sequence>IELAMASCSEEDLCCPACQDFFRDPLLLSCSHSFCRSCLHSWWSMKQVQECPLCRVVCAWSNPPSNLALRNLCETLRGPRSASRSASLCRLHHERLKLFCLDHQQPACVVCRDAKVHADHRFRPIDEEAQERREELRAGLKPLQDRLKAFTEAERNFRLAAEHLKKQSRRVERRVREQFRKLREFLQEEEEARLQALREEEEQKTGLLRAMTEELSRDMEALSHAVTATEEELRADDASFLTGYQVSGRRVQQCLQPDPPQLPEGTLIDVAKHLGNLTFNIWNKMKDMVTYTPVVLDPNTANAELVLSEDLSSARHGKRQRLPDNPERFGFWDSVLGSEGLCRGAHSWDVEVGDSREWELGVLPESVCRTDFSGSAAWSLELSAKGYRAYSPKHKYTALPLTHKLRRVRVHLDWERGELTFSDPDSNTHIHTFTHTFTETLSPHLNLTKLIKKKSQNKTKSKYHE</sequence>
<organism evidence="12 13">
    <name type="scientific">Salarias fasciatus</name>
    <name type="common">Jewelled blenny</name>
    <name type="synonym">Blennius fasciatus</name>
    <dbReference type="NCBI Taxonomy" id="181472"/>
    <lineage>
        <taxon>Eukaryota</taxon>
        <taxon>Metazoa</taxon>
        <taxon>Chordata</taxon>
        <taxon>Craniata</taxon>
        <taxon>Vertebrata</taxon>
        <taxon>Euteleostomi</taxon>
        <taxon>Actinopterygii</taxon>
        <taxon>Neopterygii</taxon>
        <taxon>Teleostei</taxon>
        <taxon>Neoteleostei</taxon>
        <taxon>Acanthomorphata</taxon>
        <taxon>Ovalentaria</taxon>
        <taxon>Blenniimorphae</taxon>
        <taxon>Blenniiformes</taxon>
        <taxon>Blennioidei</taxon>
        <taxon>Blenniidae</taxon>
        <taxon>Salariinae</taxon>
        <taxon>Salarias</taxon>
    </lineage>
</organism>
<dbReference type="InterPro" id="IPR050143">
    <property type="entry name" value="TRIM/RBCC"/>
</dbReference>
<accession>A0A672GBF2</accession>
<keyword evidence="13" id="KW-1185">Reference proteome</keyword>
<dbReference type="PROSITE" id="PS50188">
    <property type="entry name" value="B302_SPRY"/>
    <property type="match status" value="1"/>
</dbReference>
<comment type="subcellular location">
    <subcellularLocation>
        <location evidence="1">Cytoplasm</location>
    </subcellularLocation>
</comment>
<dbReference type="Pfam" id="PF13765">
    <property type="entry name" value="PRY"/>
    <property type="match status" value="1"/>
</dbReference>
<dbReference type="InterPro" id="IPR013320">
    <property type="entry name" value="ConA-like_dom_sf"/>
</dbReference>
<dbReference type="Pfam" id="PF00622">
    <property type="entry name" value="SPRY"/>
    <property type="match status" value="1"/>
</dbReference>
<dbReference type="InterPro" id="IPR017907">
    <property type="entry name" value="Znf_RING_CS"/>
</dbReference>
<name>A0A672GBF2_SALFA</name>
<keyword evidence="5 7" id="KW-0863">Zinc-finger</keyword>
<dbReference type="InterPro" id="IPR003877">
    <property type="entry name" value="SPRY_dom"/>
</dbReference>
<comment type="similarity">
    <text evidence="2">Belongs to the TRIM/RBCC family.</text>
</comment>
<dbReference type="SMART" id="SM00336">
    <property type="entry name" value="BBOX"/>
    <property type="match status" value="1"/>
</dbReference>
<keyword evidence="4" id="KW-0479">Metal-binding</keyword>
<dbReference type="SMART" id="SM00589">
    <property type="entry name" value="PRY"/>
    <property type="match status" value="1"/>
</dbReference>
<evidence type="ECO:0000259" key="9">
    <source>
        <dbReference type="PROSITE" id="PS50089"/>
    </source>
</evidence>
<evidence type="ECO:0000256" key="4">
    <source>
        <dbReference type="ARBA" id="ARBA00022723"/>
    </source>
</evidence>
<evidence type="ECO:0000256" key="6">
    <source>
        <dbReference type="ARBA" id="ARBA00022833"/>
    </source>
</evidence>
<dbReference type="InterPro" id="IPR003879">
    <property type="entry name" value="Butyrophylin_SPRY"/>
</dbReference>
<reference evidence="12" key="2">
    <citation type="submission" date="2025-08" db="UniProtKB">
        <authorList>
            <consortium name="Ensembl"/>
        </authorList>
    </citation>
    <scope>IDENTIFICATION</scope>
</reference>
<dbReference type="PROSITE" id="PS00518">
    <property type="entry name" value="ZF_RING_1"/>
    <property type="match status" value="1"/>
</dbReference>
<protein>
    <recommendedName>
        <fullName evidence="14">Tripartite motif containing 35-12</fullName>
    </recommendedName>
</protein>
<dbReference type="Gene3D" id="3.30.40.10">
    <property type="entry name" value="Zinc/RING finger domain, C3HC4 (zinc finger)"/>
    <property type="match status" value="1"/>
</dbReference>
<dbReference type="SMART" id="SM00184">
    <property type="entry name" value="RING"/>
    <property type="match status" value="1"/>
</dbReference>
<dbReference type="Pfam" id="PF00643">
    <property type="entry name" value="zf-B_box"/>
    <property type="match status" value="1"/>
</dbReference>
<evidence type="ECO:0000259" key="11">
    <source>
        <dbReference type="PROSITE" id="PS50188"/>
    </source>
</evidence>
<reference evidence="12" key="1">
    <citation type="submission" date="2019-06" db="EMBL/GenBank/DDBJ databases">
        <authorList>
            <consortium name="Wellcome Sanger Institute Data Sharing"/>
        </authorList>
    </citation>
    <scope>NUCLEOTIDE SEQUENCE [LARGE SCALE GENOMIC DNA]</scope>
</reference>
<feature type="domain" description="B box-type" evidence="10">
    <location>
        <begin position="84"/>
        <end position="125"/>
    </location>
</feature>
<evidence type="ECO:0000313" key="12">
    <source>
        <dbReference type="Ensembl" id="ENSSFAP00005016166.1"/>
    </source>
</evidence>
<dbReference type="InterPro" id="IPR043136">
    <property type="entry name" value="B30.2/SPRY_sf"/>
</dbReference>
<keyword evidence="8" id="KW-0175">Coiled coil</keyword>
<dbReference type="InterPro" id="IPR018957">
    <property type="entry name" value="Znf_C3HC4_RING-type"/>
</dbReference>
<feature type="coiled-coil region" evidence="8">
    <location>
        <begin position="161"/>
        <end position="232"/>
    </location>
</feature>
<evidence type="ECO:0008006" key="14">
    <source>
        <dbReference type="Google" id="ProtNLM"/>
    </source>
</evidence>